<sequence length="37" mass="4315">MRRRLKQSPNKNKFDNYALIWWNLVAAGALKAAGQKR</sequence>
<evidence type="ECO:0000313" key="1">
    <source>
        <dbReference type="EMBL" id="GAW92868.1"/>
    </source>
</evidence>
<name>A0A1Z5HTX3_9FIRM</name>
<comment type="caution">
    <text evidence="1">The sequence shown here is derived from an EMBL/GenBank/DDBJ whole genome shotgun (WGS) entry which is preliminary data.</text>
</comment>
<evidence type="ECO:0000313" key="2">
    <source>
        <dbReference type="Proteomes" id="UP000197032"/>
    </source>
</evidence>
<proteinExistence type="predicted"/>
<dbReference type="Proteomes" id="UP000197032">
    <property type="component" value="Unassembled WGS sequence"/>
</dbReference>
<reference evidence="2" key="1">
    <citation type="journal article" date="2017" name="Appl. Environ. Microbiol.">
        <title>Genomic analysis of Calderihabitans maritimus KKC1, a thermophilic hydrogenogenic carboxydotrophic bacterium isolated from marine sediment.</title>
        <authorList>
            <person name="Omae K."/>
            <person name="Yoneda Y."/>
            <person name="Fukuyama Y."/>
            <person name="Yoshida T."/>
            <person name="Sako Y."/>
        </authorList>
    </citation>
    <scope>NUCLEOTIDE SEQUENCE [LARGE SCALE GENOMIC DNA]</scope>
    <source>
        <strain evidence="2">KKC1</strain>
    </source>
</reference>
<protein>
    <submittedName>
        <fullName evidence="1">Uncharacterized protein</fullName>
    </submittedName>
</protein>
<organism evidence="1 2">
    <name type="scientific">Calderihabitans maritimus</name>
    <dbReference type="NCBI Taxonomy" id="1246530"/>
    <lineage>
        <taxon>Bacteria</taxon>
        <taxon>Bacillati</taxon>
        <taxon>Bacillota</taxon>
        <taxon>Clostridia</taxon>
        <taxon>Neomoorellales</taxon>
        <taxon>Calderihabitantaceae</taxon>
        <taxon>Calderihabitans</taxon>
    </lineage>
</organism>
<gene>
    <name evidence="1" type="ORF">KKC1_20160</name>
</gene>
<dbReference type="EMBL" id="BDGJ01000101">
    <property type="protein sequence ID" value="GAW92868.1"/>
    <property type="molecule type" value="Genomic_DNA"/>
</dbReference>
<keyword evidence="2" id="KW-1185">Reference proteome</keyword>
<dbReference type="AlphaFoldDB" id="A0A1Z5HTX3"/>
<accession>A0A1Z5HTX3</accession>